<evidence type="ECO:0000313" key="4">
    <source>
        <dbReference type="EMBL" id="MQY50968.1"/>
    </source>
</evidence>
<dbReference type="Gene3D" id="3.60.15.10">
    <property type="entry name" value="Ribonuclease Z/Hydroxyacylglutathione hydrolase-like"/>
    <property type="match status" value="1"/>
</dbReference>
<dbReference type="InterPro" id="IPR022712">
    <property type="entry name" value="Beta_Casp"/>
</dbReference>
<dbReference type="InterPro" id="IPR036866">
    <property type="entry name" value="RibonucZ/Hydroxyglut_hydro"/>
</dbReference>
<evidence type="ECO:0000313" key="5">
    <source>
        <dbReference type="Proteomes" id="UP000480275"/>
    </source>
</evidence>
<dbReference type="CDD" id="cd16295">
    <property type="entry name" value="TTHA0252-CPSF-like_MBL-fold"/>
    <property type="match status" value="1"/>
</dbReference>
<organism evidence="4 5">
    <name type="scientific">Rhodocyclus tenuis</name>
    <name type="common">Rhodospirillum tenue</name>
    <dbReference type="NCBI Taxonomy" id="1066"/>
    <lineage>
        <taxon>Bacteria</taxon>
        <taxon>Pseudomonadati</taxon>
        <taxon>Pseudomonadota</taxon>
        <taxon>Betaproteobacteria</taxon>
        <taxon>Rhodocyclales</taxon>
        <taxon>Rhodocyclaceae</taxon>
        <taxon>Rhodocyclus</taxon>
    </lineage>
</organism>
<accession>A0A6L5JXQ6</accession>
<feature type="domain" description="Beta-Casp" evidence="3">
    <location>
        <begin position="257"/>
        <end position="382"/>
    </location>
</feature>
<evidence type="ECO:0000259" key="3">
    <source>
        <dbReference type="SMART" id="SM01027"/>
    </source>
</evidence>
<gene>
    <name evidence="4" type="ORF">GHK24_04135</name>
</gene>
<feature type="domain" description="Metallo-beta-lactamase" evidence="2">
    <location>
        <begin position="13"/>
        <end position="236"/>
    </location>
</feature>
<dbReference type="AlphaFoldDB" id="A0A6L5JXQ6"/>
<keyword evidence="1" id="KW-0378">Hydrolase</keyword>
<dbReference type="EMBL" id="WIXJ01000002">
    <property type="protein sequence ID" value="MQY50968.1"/>
    <property type="molecule type" value="Genomic_DNA"/>
</dbReference>
<evidence type="ECO:0000259" key="2">
    <source>
        <dbReference type="SMART" id="SM00849"/>
    </source>
</evidence>
<protein>
    <submittedName>
        <fullName evidence="4">MBL fold metallo-hydrolase</fullName>
    </submittedName>
</protein>
<dbReference type="GO" id="GO:0004521">
    <property type="term" value="F:RNA endonuclease activity"/>
    <property type="evidence" value="ECO:0007669"/>
    <property type="project" value="TreeGrafter"/>
</dbReference>
<dbReference type="SUPFAM" id="SSF56281">
    <property type="entry name" value="Metallo-hydrolase/oxidoreductase"/>
    <property type="match status" value="1"/>
</dbReference>
<sequence>MKIVFHGAAGEVTGSCTQVTNETANFLVDCGMFQGGREAYAKNVSALSFDVRALDFVVLTHAHIDHAGLLPRLAMLGFRGPIYATPATIDLVSVLLQDSAHIQEKESEWQLRRQHRNSGKARAMQAPLYTVTQAQAVLGQLRAVDYGESFEPAAGVRCRLRNSGHILGSAIVELWLSEKDATRKLVFSGDLGQPQRPVLCDPEWIEEADAVFIESTYGNRLHRPLTETEDEIVEAFTSTLHERGGNVIIPSFAVGRTQEMLFVIADLVRRGRLSPLTVYVDSPMASTATQITLRHQTLLDAETLDLLDWQRAHPEAVRVQFVADAEESIRLNEVRSGAVILSASGMCDAGRIKHHLQHNLPRPECTVLITGFQAVGTLGRRLVDGARLVRLFGEPTPVRAAIRTIGGLSAHADQAALLAWLGGFAHAPQRTFIMHGEAATSAAFADRVRERLGWAQVEVAHPEQSYEL</sequence>
<dbReference type="Proteomes" id="UP000480275">
    <property type="component" value="Unassembled WGS sequence"/>
</dbReference>
<comment type="caution">
    <text evidence="4">The sequence shown here is derived from an EMBL/GenBank/DDBJ whole genome shotgun (WGS) entry which is preliminary data.</text>
</comment>
<dbReference type="SMART" id="SM01027">
    <property type="entry name" value="Beta-Casp"/>
    <property type="match status" value="1"/>
</dbReference>
<dbReference type="Pfam" id="PF07521">
    <property type="entry name" value="RMMBL"/>
    <property type="match status" value="1"/>
</dbReference>
<evidence type="ECO:0000256" key="1">
    <source>
        <dbReference type="ARBA" id="ARBA00022801"/>
    </source>
</evidence>
<dbReference type="InterPro" id="IPR050698">
    <property type="entry name" value="MBL"/>
</dbReference>
<dbReference type="SMART" id="SM00849">
    <property type="entry name" value="Lactamase_B"/>
    <property type="match status" value="1"/>
</dbReference>
<dbReference type="InterPro" id="IPR001279">
    <property type="entry name" value="Metallo-B-lactamas"/>
</dbReference>
<dbReference type="InterPro" id="IPR011108">
    <property type="entry name" value="RMMBL"/>
</dbReference>
<reference evidence="4 5" key="1">
    <citation type="submission" date="2019-10" db="EMBL/GenBank/DDBJ databases">
        <title>Whole-genome sequence of the purple nonsulfur photosynthetic bacterium Rhodocyclus tenuis.</title>
        <authorList>
            <person name="Kyndt J.A."/>
            <person name="Meyer T.E."/>
        </authorList>
    </citation>
    <scope>NUCLEOTIDE SEQUENCE [LARGE SCALE GENOMIC DNA]</scope>
    <source>
        <strain evidence="4 5">DSM 110</strain>
    </source>
</reference>
<dbReference type="PANTHER" id="PTHR11203">
    <property type="entry name" value="CLEAVAGE AND POLYADENYLATION SPECIFICITY FACTOR FAMILY MEMBER"/>
    <property type="match status" value="1"/>
</dbReference>
<dbReference type="Pfam" id="PF00753">
    <property type="entry name" value="Lactamase_B"/>
    <property type="match status" value="1"/>
</dbReference>
<dbReference type="Pfam" id="PF10996">
    <property type="entry name" value="Beta-Casp"/>
    <property type="match status" value="1"/>
</dbReference>
<dbReference type="OrthoDB" id="9803916at2"/>
<dbReference type="Gene3D" id="3.40.50.10890">
    <property type="match status" value="1"/>
</dbReference>
<dbReference type="GO" id="GO:0016787">
    <property type="term" value="F:hydrolase activity"/>
    <property type="evidence" value="ECO:0007669"/>
    <property type="project" value="UniProtKB-KW"/>
</dbReference>
<proteinExistence type="predicted"/>
<name>A0A6L5JXQ6_RHOTE</name>
<dbReference type="PANTHER" id="PTHR11203:SF37">
    <property type="entry name" value="INTEGRATOR COMPLEX SUBUNIT 11"/>
    <property type="match status" value="1"/>
</dbReference>